<dbReference type="Gene3D" id="3.30.300.30">
    <property type="match status" value="1"/>
</dbReference>
<evidence type="ECO:0000313" key="3">
    <source>
        <dbReference type="EMBL" id="KEO92544.1"/>
    </source>
</evidence>
<dbReference type="InterPro" id="IPR025110">
    <property type="entry name" value="AMP-bd_C"/>
</dbReference>
<dbReference type="PROSITE" id="PS00455">
    <property type="entry name" value="AMP_BINDING"/>
    <property type="match status" value="1"/>
</dbReference>
<dbReference type="KEGG" id="elq:Ga0102493_112296"/>
<dbReference type="InterPro" id="IPR045851">
    <property type="entry name" value="AMP-bd_C_sf"/>
</dbReference>
<evidence type="ECO:0000313" key="4">
    <source>
        <dbReference type="Proteomes" id="UP000027866"/>
    </source>
</evidence>
<dbReference type="InterPro" id="IPR000873">
    <property type="entry name" value="AMP-dep_synth/lig_dom"/>
</dbReference>
<dbReference type="InterPro" id="IPR050237">
    <property type="entry name" value="ATP-dep_AMP-bd_enzyme"/>
</dbReference>
<dbReference type="EMBL" id="JMIX01000009">
    <property type="protein sequence ID" value="KEO92544.1"/>
    <property type="molecule type" value="Genomic_DNA"/>
</dbReference>
<dbReference type="Pfam" id="PF00501">
    <property type="entry name" value="AMP-binding"/>
    <property type="match status" value="1"/>
</dbReference>
<dbReference type="GO" id="GO:0016878">
    <property type="term" value="F:acid-thiol ligase activity"/>
    <property type="evidence" value="ECO:0007669"/>
    <property type="project" value="UniProtKB-ARBA"/>
</dbReference>
<name>A0A074MGG6_9SPHN</name>
<reference evidence="3 4" key="1">
    <citation type="submission" date="2014-04" db="EMBL/GenBank/DDBJ databases">
        <title>A comprehensive comparison of genomes of Erythrobacter spp. Strains.</title>
        <authorList>
            <person name="Zheng Q."/>
        </authorList>
    </citation>
    <scope>NUCLEOTIDE SEQUENCE [LARGE SCALE GENOMIC DNA]</scope>
    <source>
        <strain evidence="3 4">DSM 8509</strain>
    </source>
</reference>
<dbReference type="PANTHER" id="PTHR43767">
    <property type="entry name" value="LONG-CHAIN-FATTY-ACID--COA LIGASE"/>
    <property type="match status" value="1"/>
</dbReference>
<sequence>MSHVPASHPRDLSMDTLLRACATRLAGREAAVDGSQRLTYGDLDARVEALARWLLAKGIVPGDRVALLLTDGAPFLTVLLACGRIGAIAVLLNWRLAPGEIAWIAGNAEPAMTFANPRFLALLAEAEAGEMIEVDEGHDPHGAFEEIVTRTYDPPAWPDLPPERPLYMMYTSGTTGRPKGCLQAGSAVASSALGFCVRRGFSPAERLLSVNPMFHVVGMQQVAAMLACGGTSVFAGRDDDSAAILDLLHREGCTTTSAFPQISFPWQAMQPIREGIMPLTNYTGGSGMGRPQIYEFIERDWDARVVGGYGQTEVCGFATFIDYPDMLDHPRSIGWPMPHVEMTILDPDGNQLPPGEEGEIALRGPSVMLGYWRNQEASEAALGHGWLRTGDLGTMDSAGLGYLLGRAKELIKTGGENVYPAEVDAVFAEMPEVADAGCCGVPDRQWGEAVKAFVVLKPGMELTREEITARFKGKIAGYKRPRYIEFVDKLPRDPIGKLLRRELSARPVSEDQAA</sequence>
<dbReference type="PANTHER" id="PTHR43767:SF1">
    <property type="entry name" value="NONRIBOSOMAL PEPTIDE SYNTHASE PES1 (EUROFUNG)-RELATED"/>
    <property type="match status" value="1"/>
</dbReference>
<dbReference type="InterPro" id="IPR042099">
    <property type="entry name" value="ANL_N_sf"/>
</dbReference>
<comment type="caution">
    <text evidence="3">The sequence shown here is derived from an EMBL/GenBank/DDBJ whole genome shotgun (WGS) entry which is preliminary data.</text>
</comment>
<keyword evidence="4" id="KW-1185">Reference proteome</keyword>
<dbReference type="Proteomes" id="UP000027866">
    <property type="component" value="Unassembled WGS sequence"/>
</dbReference>
<gene>
    <name evidence="3" type="ORF">EH32_14890</name>
</gene>
<accession>A0A074MGG6</accession>
<dbReference type="Pfam" id="PF13193">
    <property type="entry name" value="AMP-binding_C"/>
    <property type="match status" value="1"/>
</dbReference>
<feature type="domain" description="AMP-binding enzyme C-terminal" evidence="2">
    <location>
        <begin position="422"/>
        <end position="497"/>
    </location>
</feature>
<dbReference type="InterPro" id="IPR020845">
    <property type="entry name" value="AMP-binding_CS"/>
</dbReference>
<evidence type="ECO:0000259" key="1">
    <source>
        <dbReference type="Pfam" id="PF00501"/>
    </source>
</evidence>
<protein>
    <recommendedName>
        <fullName evidence="5">Long-chain fatty acid--CoA ligase</fullName>
    </recommendedName>
</protein>
<dbReference type="SUPFAM" id="SSF56801">
    <property type="entry name" value="Acetyl-CoA synthetase-like"/>
    <property type="match status" value="1"/>
</dbReference>
<feature type="domain" description="AMP-dependent synthetase/ligase" evidence="1">
    <location>
        <begin position="21"/>
        <end position="372"/>
    </location>
</feature>
<dbReference type="PATRIC" id="fig|39960.10.peg.1389"/>
<proteinExistence type="predicted"/>
<evidence type="ECO:0008006" key="5">
    <source>
        <dbReference type="Google" id="ProtNLM"/>
    </source>
</evidence>
<dbReference type="AlphaFoldDB" id="A0A074MGG6"/>
<dbReference type="Gene3D" id="3.40.50.12780">
    <property type="entry name" value="N-terminal domain of ligase-like"/>
    <property type="match status" value="1"/>
</dbReference>
<dbReference type="RefSeq" id="WP_034904827.1">
    <property type="nucleotide sequence ID" value="NZ_CP017057.1"/>
</dbReference>
<organism evidence="3 4">
    <name type="scientific">Erythrobacter litoralis</name>
    <dbReference type="NCBI Taxonomy" id="39960"/>
    <lineage>
        <taxon>Bacteria</taxon>
        <taxon>Pseudomonadati</taxon>
        <taxon>Pseudomonadota</taxon>
        <taxon>Alphaproteobacteria</taxon>
        <taxon>Sphingomonadales</taxon>
        <taxon>Erythrobacteraceae</taxon>
        <taxon>Erythrobacter/Porphyrobacter group</taxon>
        <taxon>Erythrobacter</taxon>
    </lineage>
</organism>
<evidence type="ECO:0000259" key="2">
    <source>
        <dbReference type="Pfam" id="PF13193"/>
    </source>
</evidence>